<organism evidence="3 4">
    <name type="scientific">Collybiopsis confluens</name>
    <dbReference type="NCBI Taxonomy" id="2823264"/>
    <lineage>
        <taxon>Eukaryota</taxon>
        <taxon>Fungi</taxon>
        <taxon>Dikarya</taxon>
        <taxon>Basidiomycota</taxon>
        <taxon>Agaricomycotina</taxon>
        <taxon>Agaricomycetes</taxon>
        <taxon>Agaricomycetidae</taxon>
        <taxon>Agaricales</taxon>
        <taxon>Marasmiineae</taxon>
        <taxon>Omphalotaceae</taxon>
        <taxon>Collybiopsis</taxon>
    </lineage>
</organism>
<evidence type="ECO:0000256" key="1">
    <source>
        <dbReference type="SAM" id="MobiDB-lite"/>
    </source>
</evidence>
<reference evidence="3 4" key="1">
    <citation type="journal article" date="2020" name="ISME J.">
        <title>Uncovering the hidden diversity of litter-decomposition mechanisms in mushroom-forming fungi.</title>
        <authorList>
            <person name="Floudas D."/>
            <person name="Bentzer J."/>
            <person name="Ahren D."/>
            <person name="Johansson T."/>
            <person name="Persson P."/>
            <person name="Tunlid A."/>
        </authorList>
    </citation>
    <scope>NUCLEOTIDE SEQUENCE [LARGE SCALE GENOMIC DNA]</scope>
    <source>
        <strain evidence="3 4">CBS 406.79</strain>
    </source>
</reference>
<dbReference type="InterPro" id="IPR036397">
    <property type="entry name" value="RNaseH_sf"/>
</dbReference>
<dbReference type="InterPro" id="IPR002562">
    <property type="entry name" value="3'-5'_exonuclease_dom"/>
</dbReference>
<dbReference type="PANTHER" id="PTHR43040:SF1">
    <property type="entry name" value="RIBONUCLEASE D"/>
    <property type="match status" value="1"/>
</dbReference>
<feature type="compositionally biased region" description="Low complexity" evidence="1">
    <location>
        <begin position="512"/>
        <end position="526"/>
    </location>
</feature>
<dbReference type="OrthoDB" id="26838at2759"/>
<evidence type="ECO:0000313" key="3">
    <source>
        <dbReference type="EMBL" id="KAF5381895.1"/>
    </source>
</evidence>
<accession>A0A8H5HER7</accession>
<gene>
    <name evidence="3" type="ORF">D9757_007596</name>
</gene>
<evidence type="ECO:0000313" key="4">
    <source>
        <dbReference type="Proteomes" id="UP000518752"/>
    </source>
</evidence>
<feature type="compositionally biased region" description="Low complexity" evidence="1">
    <location>
        <begin position="486"/>
        <end position="504"/>
    </location>
</feature>
<sequence>MAATDQLADQISNQIADQVADQLADQLADGLSSLNVDPQIEFTLCDTEASFLSAVSFLRSSSSLVFDCEGLDLGVDGGSLSLIAILSRNQIFIIDVLSLTCSLDPLLSVLASPDILKIVFDGRMDFCALYHSYKRGFNVQLPNVIDLQLADIKSRFLRQETQEQHSKRLRRCFSYKQVFDPRNADRNNSIHVLQGLVDHDLWLSRPLSPEYLQYAAHDVEIIDALYSHFLQAGYIDSDLPSQSQRYVSIWSDHPPKPDDIYRSHPLLPLDILTSTNPLTSHTVLCVGCARHLTLSSFPKKEQNTHMHKRTQRHCWVCMAVPHWLNMLQIRKEQRELQKEIKKNEQMKQGVATFALFGHLPAVRGTSSQTQSLAATQRQSQLEPVSSTPSTRGRDFVPRGRGGAVTSSLPPSPGTGGQGRAPLRGGYFVRRGTTAPTPSSPAAPPPDRRGRQAVPLRGRGYFSRGGATISTPTPQPPVRGSEWNPPTRGRGYATRGRAIASTSSPPSSPLPPSSSRGSGRVSRGRGSFNNPETTAQNRGARARGGGRARGRGGGEASIST</sequence>
<dbReference type="SUPFAM" id="SSF53098">
    <property type="entry name" value="Ribonuclease H-like"/>
    <property type="match status" value="1"/>
</dbReference>
<dbReference type="AlphaFoldDB" id="A0A8H5HER7"/>
<dbReference type="EMBL" id="JAACJN010000055">
    <property type="protein sequence ID" value="KAF5381895.1"/>
    <property type="molecule type" value="Genomic_DNA"/>
</dbReference>
<name>A0A8H5HER7_9AGAR</name>
<feature type="compositionally biased region" description="Polar residues" evidence="1">
    <location>
        <begin position="366"/>
        <end position="390"/>
    </location>
</feature>
<comment type="caution">
    <text evidence="3">The sequence shown here is derived from an EMBL/GenBank/DDBJ whole genome shotgun (WGS) entry which is preliminary data.</text>
</comment>
<feature type="compositionally biased region" description="Basic residues" evidence="1">
    <location>
        <begin position="539"/>
        <end position="549"/>
    </location>
</feature>
<dbReference type="GO" id="GO:0006139">
    <property type="term" value="P:nucleobase-containing compound metabolic process"/>
    <property type="evidence" value="ECO:0007669"/>
    <property type="project" value="InterPro"/>
</dbReference>
<dbReference type="Pfam" id="PF01612">
    <property type="entry name" value="DNA_pol_A_exo1"/>
    <property type="match status" value="1"/>
</dbReference>
<evidence type="ECO:0000259" key="2">
    <source>
        <dbReference type="Pfam" id="PF01612"/>
    </source>
</evidence>
<feature type="domain" description="3'-5' exonuclease" evidence="2">
    <location>
        <begin position="46"/>
        <end position="229"/>
    </location>
</feature>
<keyword evidence="4" id="KW-1185">Reference proteome</keyword>
<dbReference type="Proteomes" id="UP000518752">
    <property type="component" value="Unassembled WGS sequence"/>
</dbReference>
<dbReference type="GO" id="GO:0008408">
    <property type="term" value="F:3'-5' exonuclease activity"/>
    <property type="evidence" value="ECO:0007669"/>
    <property type="project" value="InterPro"/>
</dbReference>
<proteinExistence type="predicted"/>
<feature type="compositionally biased region" description="Polar residues" evidence="1">
    <location>
        <begin position="527"/>
        <end position="536"/>
    </location>
</feature>
<feature type="compositionally biased region" description="Gly residues" evidence="1">
    <location>
        <begin position="550"/>
        <end position="559"/>
    </location>
</feature>
<dbReference type="PANTHER" id="PTHR43040">
    <property type="entry name" value="RIBONUCLEASE D"/>
    <property type="match status" value="1"/>
</dbReference>
<dbReference type="Gene3D" id="3.30.420.10">
    <property type="entry name" value="Ribonuclease H-like superfamily/Ribonuclease H"/>
    <property type="match status" value="1"/>
</dbReference>
<feature type="region of interest" description="Disordered" evidence="1">
    <location>
        <begin position="366"/>
        <end position="559"/>
    </location>
</feature>
<dbReference type="GO" id="GO:0003676">
    <property type="term" value="F:nucleic acid binding"/>
    <property type="evidence" value="ECO:0007669"/>
    <property type="project" value="InterPro"/>
</dbReference>
<dbReference type="InterPro" id="IPR012337">
    <property type="entry name" value="RNaseH-like_sf"/>
</dbReference>
<protein>
    <recommendedName>
        <fullName evidence="2">3'-5' exonuclease domain-containing protein</fullName>
    </recommendedName>
</protein>